<feature type="coiled-coil region" evidence="1">
    <location>
        <begin position="151"/>
        <end position="182"/>
    </location>
</feature>
<feature type="domain" description="RNase H type-1" evidence="4">
    <location>
        <begin position="1510"/>
        <end position="1652"/>
    </location>
</feature>
<dbReference type="Gene3D" id="3.60.10.10">
    <property type="entry name" value="Endonuclease/exonuclease/phosphatase"/>
    <property type="match status" value="1"/>
</dbReference>
<organism evidence="5 6">
    <name type="scientific">Pycnoporus cinnabarinus</name>
    <name type="common">Cinnabar-red polypore</name>
    <name type="synonym">Trametes cinnabarina</name>
    <dbReference type="NCBI Taxonomy" id="5643"/>
    <lineage>
        <taxon>Eukaryota</taxon>
        <taxon>Fungi</taxon>
        <taxon>Dikarya</taxon>
        <taxon>Basidiomycota</taxon>
        <taxon>Agaricomycotina</taxon>
        <taxon>Agaricomycetes</taxon>
        <taxon>Polyporales</taxon>
        <taxon>Polyporaceae</taxon>
        <taxon>Trametes</taxon>
    </lineage>
</organism>
<dbReference type="CDD" id="cd01650">
    <property type="entry name" value="RT_nLTR_like"/>
    <property type="match status" value="1"/>
</dbReference>
<evidence type="ECO:0000259" key="4">
    <source>
        <dbReference type="PROSITE" id="PS50879"/>
    </source>
</evidence>
<dbReference type="Pfam" id="PF00078">
    <property type="entry name" value="RVT_1"/>
    <property type="match status" value="1"/>
</dbReference>
<feature type="compositionally biased region" description="Polar residues" evidence="2">
    <location>
        <begin position="1"/>
        <end position="16"/>
    </location>
</feature>
<dbReference type="Pfam" id="PF03372">
    <property type="entry name" value="Exo_endo_phos"/>
    <property type="match status" value="1"/>
</dbReference>
<dbReference type="GO" id="GO:0004523">
    <property type="term" value="F:RNA-DNA hybrid ribonuclease activity"/>
    <property type="evidence" value="ECO:0007669"/>
    <property type="project" value="InterPro"/>
</dbReference>
<dbReference type="InterPro" id="IPR036691">
    <property type="entry name" value="Endo/exonu/phosph_ase_sf"/>
</dbReference>
<evidence type="ECO:0000256" key="2">
    <source>
        <dbReference type="SAM" id="MobiDB-lite"/>
    </source>
</evidence>
<dbReference type="SUPFAM" id="SSF56219">
    <property type="entry name" value="DNase I-like"/>
    <property type="match status" value="1"/>
</dbReference>
<dbReference type="CDD" id="cd09276">
    <property type="entry name" value="Rnase_HI_RT_non_LTR"/>
    <property type="match status" value="1"/>
</dbReference>
<dbReference type="InterPro" id="IPR005135">
    <property type="entry name" value="Endo/exonuclease/phosphatase"/>
</dbReference>
<dbReference type="STRING" id="5643.A0A060SJU4"/>
<feature type="region of interest" description="Disordered" evidence="2">
    <location>
        <begin position="1"/>
        <end position="51"/>
    </location>
</feature>
<protein>
    <recommendedName>
        <fullName evidence="7">RNase H type-1 domain-containing protein</fullName>
    </recommendedName>
</protein>
<dbReference type="GO" id="GO:0003676">
    <property type="term" value="F:nucleic acid binding"/>
    <property type="evidence" value="ECO:0007669"/>
    <property type="project" value="InterPro"/>
</dbReference>
<dbReference type="OrthoDB" id="3044497at2759"/>
<dbReference type="EMBL" id="CCBP010000115">
    <property type="protein sequence ID" value="CDO72703.1"/>
    <property type="molecule type" value="Genomic_DNA"/>
</dbReference>
<dbReference type="Gene3D" id="3.30.420.10">
    <property type="entry name" value="Ribonuclease H-like superfamily/Ribonuclease H"/>
    <property type="match status" value="1"/>
</dbReference>
<sequence>MPPKSQKTTTATSGSQASRPAPMSAAASSRPATPSQPTTATRRRGNIGLGSRAETFREAEREIPDVDTAVRFLRQYTLIPEGVRAISEEGLVSGLLHFAFSEPTNELARKGLIAFAHIARELLESRRFEAVAATVAERAEEQLVLRLDDHTTRMEARVEGLLEELQEARKEAREHGRQLKEACDWMSQAEAALTEARKDFQVAVGSQRAGAPSTLSSSLTIDSAPARTRRAVTMAEHLQRQVLIRGATLADPDGQQVTNAVALQQARRAVDELAADGLTPPEDGSVEEAKVLVHGDIVLTTSSAGMARWLLRPAVAKAFSRKLGLRAQVVERTYRLVAERVPVTFDPADQRALRELESVHELGAGSILRADWIKPVSRRRPGQAAAHLMLVVTGVEHANRALRGMNFAGRNVVVRRDIIEPKRCVRCRSYDGHFARDCKAPDDVCATCAGPHPTAECMVTDPYCYRCANCQEDGHAAWDHNCPTLRAKVRASTARRADAGFRFFVTSNPETWVPEEEELMRAPPPPTVWSQIKGAFEKADVVMACSTQRRQNLNKSLTAQDDLLSKVTTADYDIIALQEPYLDRLALTRSTPHWRVVYPTVHRADPSRRSRAVLLISKKLSTNVWSPIAVPHPDVCAVTIRVEDAAPLHLFNLYVDVKHDTAVHAAAWAMRGLGDWEDDDDDGPQAIWLGDFNRHHQRWDDPGNVHLFTTANVRQAEVLTRYLDVLGLDMALPPGIPTLEHMRTKNHTRPDNVFCTKGLLLSEFALPMAAAPPRPRRDFRQVDWGSFDGALSRRLAARALPAIIESTGAFDNTLQALMDDLQATIEEEVPLTKETPYTKRWWSKELTSLRKEKERLARIAHRHRLDRAHPSHAEYRRFRNRYADAIRAAKKDHWQAWIDSVDAKTIWDANRFLRRGPTDGGSARIPPIKVVDAHGQHRILTSNLDKSMEFHRTFFLPPSTAGVPEGPFPRPRFAYRELTDEQVRQAIKALRSFKAPGPDAIPNEVYKHCVDTLTPILAALFRASFALKYYPDAWKLSDTVVLQKPGKDDYTVAKSWRPIALLSCMSKILSRCVADVLVYEAERLSLLANLQFRGRAGRTTTDSLHLVTKTVKDAWRQGHVASVVFLDIKSASPAASPERLFYNLRMRGIPREYVEWLRIKLTGRRTQLKFDDYVSAPFDIESGIDQGCPLSVILYAFYNSDLIDSADTSDGELAVGSMDDVALVVTGKTYDICHEKIRRFMDRPGGAMDWSRTHNSSFSLDKFALLNCKSQPKRIGLGPPLTLSDGSTIKPVDHHRFLGVLVDQGLRFRQHVAAAYAKGSMWTALLRRLANTRYGLSLAVVRRLYLSVAVPSFLYAADVFLTPVRKLRGHSRKHGSVGHIRRLAMIQRQALLIMTGALRSAPTDALEAHANLLPFDLLVDKLCHRAAVRLCALPDAHPLASHVRRAGTRLVRAHRSALHEVLDAYRSDLDYRHTERVRPSRLSPRWRPRHAVHILDDREAAAADDERWGQNGAWRIYTDGSDVDGGVGAAAVLYPPGRHARPRCVYYHLGPSERHTVYEAELVGILLGMELIRQDRRCAGRVSIALDNKAVIQASMLHSSAPGRYLTDIFHAQLNSLLSTRPHLRLTLHWVPGHQGVPGNEAADDAAKEAAAGHSSQLADLPKALRKPLPLSVSKARQVFKANLEQRAKNRWRDSRRGARMAEIDSTLPSKTFDKMLSSLPRRHANRLLQLRVGHIPLQTYFAQIGKAASANCPSCGEGPESVSHFLLRCPTYALHRAVHFIPLGFSGRNLATLLNSDDALPLLFKYINATGRLRRFFVELADLPGVDDDAS</sequence>
<feature type="compositionally biased region" description="Low complexity" evidence="2">
    <location>
        <begin position="17"/>
        <end position="40"/>
    </location>
</feature>
<dbReference type="PROSITE" id="PS50879">
    <property type="entry name" value="RNASE_H_1"/>
    <property type="match status" value="1"/>
</dbReference>
<evidence type="ECO:0000313" key="6">
    <source>
        <dbReference type="Proteomes" id="UP000029665"/>
    </source>
</evidence>
<dbReference type="Proteomes" id="UP000029665">
    <property type="component" value="Unassembled WGS sequence"/>
</dbReference>
<gene>
    <name evidence="5" type="ORF">BN946_scf184985.g123</name>
</gene>
<evidence type="ECO:0000256" key="1">
    <source>
        <dbReference type="SAM" id="Coils"/>
    </source>
</evidence>
<dbReference type="PANTHER" id="PTHR33481">
    <property type="entry name" value="REVERSE TRANSCRIPTASE"/>
    <property type="match status" value="1"/>
</dbReference>
<reference evidence="5" key="1">
    <citation type="submission" date="2014-01" db="EMBL/GenBank/DDBJ databases">
        <title>The genome of the white-rot fungus Pycnoporus cinnabarinus: a basidiomycete model with a versatile arsenal for lignocellulosic biomass breakdown.</title>
        <authorList>
            <person name="Levasseur A."/>
            <person name="Lomascolo A."/>
            <person name="Ruiz-Duenas F.J."/>
            <person name="Uzan E."/>
            <person name="Piumi F."/>
            <person name="Kues U."/>
            <person name="Ram A.F.J."/>
            <person name="Murat C."/>
            <person name="Haon M."/>
            <person name="Benoit I."/>
            <person name="Arfi Y."/>
            <person name="Chevret D."/>
            <person name="Drula E."/>
            <person name="Kwon M.J."/>
            <person name="Gouret P."/>
            <person name="Lesage-Meessen L."/>
            <person name="Lombard V."/>
            <person name="Mariette J."/>
            <person name="Noirot C."/>
            <person name="Park J."/>
            <person name="Patyshakuliyeva A."/>
            <person name="Wieneger R.A.B."/>
            <person name="Wosten H.A.B."/>
            <person name="Martin F."/>
            <person name="Coutinho P.M."/>
            <person name="de Vries R."/>
            <person name="Martinez A.T."/>
            <person name="Klopp C."/>
            <person name="Pontarotti P."/>
            <person name="Henrissat B."/>
            <person name="Record E."/>
        </authorList>
    </citation>
    <scope>NUCLEOTIDE SEQUENCE [LARGE SCALE GENOMIC DNA]</scope>
    <source>
        <strain evidence="5">BRFM137</strain>
    </source>
</reference>
<evidence type="ECO:0008006" key="7">
    <source>
        <dbReference type="Google" id="ProtNLM"/>
    </source>
</evidence>
<dbReference type="InterPro" id="IPR036397">
    <property type="entry name" value="RNaseH_sf"/>
</dbReference>
<keyword evidence="6" id="KW-1185">Reference proteome</keyword>
<dbReference type="Pfam" id="PF00075">
    <property type="entry name" value="RNase_H"/>
    <property type="match status" value="1"/>
</dbReference>
<dbReference type="PROSITE" id="PS50878">
    <property type="entry name" value="RT_POL"/>
    <property type="match status" value="1"/>
</dbReference>
<name>A0A060SJU4_PYCCI</name>
<evidence type="ECO:0000313" key="5">
    <source>
        <dbReference type="EMBL" id="CDO72703.1"/>
    </source>
</evidence>
<feature type="domain" description="Reverse transcriptase" evidence="3">
    <location>
        <begin position="1023"/>
        <end position="1302"/>
    </location>
</feature>
<dbReference type="OMA" id="TYDICHE"/>
<dbReference type="SUPFAM" id="SSF53098">
    <property type="entry name" value="Ribonuclease H-like"/>
    <property type="match status" value="1"/>
</dbReference>
<dbReference type="InterPro" id="IPR012337">
    <property type="entry name" value="RNaseH-like_sf"/>
</dbReference>
<proteinExistence type="predicted"/>
<dbReference type="HOGENOM" id="CLU_000680_23_3_1"/>
<evidence type="ECO:0000259" key="3">
    <source>
        <dbReference type="PROSITE" id="PS50878"/>
    </source>
</evidence>
<dbReference type="InterPro" id="IPR002156">
    <property type="entry name" value="RNaseH_domain"/>
</dbReference>
<comment type="caution">
    <text evidence="5">The sequence shown here is derived from an EMBL/GenBank/DDBJ whole genome shotgun (WGS) entry which is preliminary data.</text>
</comment>
<accession>A0A060SJU4</accession>
<keyword evidence="1" id="KW-0175">Coiled coil</keyword>
<dbReference type="InterPro" id="IPR000477">
    <property type="entry name" value="RT_dom"/>
</dbReference>
<dbReference type="PANTHER" id="PTHR33481:SF1">
    <property type="entry name" value="ENDONUCLEASE_EXONUCLEASE_PHOSPHATASE DOMAIN-CONTAINING PROTEIN-RELATED"/>
    <property type="match status" value="1"/>
</dbReference>